<dbReference type="Gene3D" id="2.102.10.10">
    <property type="entry name" value="Rieske [2Fe-2S] iron-sulphur domain"/>
    <property type="match status" value="1"/>
</dbReference>
<dbReference type="STRING" id="706570.PT85_08060"/>
<evidence type="ECO:0000313" key="7">
    <source>
        <dbReference type="EMBL" id="SIR23441.1"/>
    </source>
</evidence>
<name>A0A0B2D949_9PSED</name>
<organism evidence="6 8">
    <name type="scientific">Pseudomonas flexibilis</name>
    <dbReference type="NCBI Taxonomy" id="706570"/>
    <lineage>
        <taxon>Bacteria</taxon>
        <taxon>Pseudomonadati</taxon>
        <taxon>Pseudomonadota</taxon>
        <taxon>Gammaproteobacteria</taxon>
        <taxon>Pseudomonadales</taxon>
        <taxon>Pseudomonadaceae</taxon>
        <taxon>Pseudomonas</taxon>
    </lineage>
</organism>
<dbReference type="Proteomes" id="UP000030980">
    <property type="component" value="Unassembled WGS sequence"/>
</dbReference>
<evidence type="ECO:0000313" key="8">
    <source>
        <dbReference type="Proteomes" id="UP000030980"/>
    </source>
</evidence>
<dbReference type="PATRIC" id="fig|706570.3.peg.1794"/>
<dbReference type="EMBL" id="JTAK01000003">
    <property type="protein sequence ID" value="KHO64985.1"/>
    <property type="molecule type" value="Genomic_DNA"/>
</dbReference>
<dbReference type="InterPro" id="IPR017941">
    <property type="entry name" value="Rieske_2Fe-2S"/>
</dbReference>
<dbReference type="Proteomes" id="UP000186079">
    <property type="component" value="Unassembled WGS sequence"/>
</dbReference>
<evidence type="ECO:0000313" key="6">
    <source>
        <dbReference type="EMBL" id="KHO64985.1"/>
    </source>
</evidence>
<dbReference type="GO" id="GO:0046872">
    <property type="term" value="F:metal ion binding"/>
    <property type="evidence" value="ECO:0007669"/>
    <property type="project" value="UniProtKB-KW"/>
</dbReference>
<dbReference type="Pfam" id="PF00355">
    <property type="entry name" value="Rieske"/>
    <property type="match status" value="1"/>
</dbReference>
<evidence type="ECO:0000256" key="1">
    <source>
        <dbReference type="ARBA" id="ARBA00022714"/>
    </source>
</evidence>
<dbReference type="PROSITE" id="PS51296">
    <property type="entry name" value="RIESKE"/>
    <property type="match status" value="1"/>
</dbReference>
<feature type="domain" description="Rieske" evidence="5">
    <location>
        <begin position="2"/>
        <end position="103"/>
    </location>
</feature>
<gene>
    <name evidence="6" type="ORF">PT85_08060</name>
    <name evidence="7" type="ORF">SAMN05421672_11774</name>
</gene>
<evidence type="ECO:0000256" key="4">
    <source>
        <dbReference type="ARBA" id="ARBA00023014"/>
    </source>
</evidence>
<proteinExistence type="predicted"/>
<evidence type="ECO:0000256" key="2">
    <source>
        <dbReference type="ARBA" id="ARBA00022723"/>
    </source>
</evidence>
<reference evidence="7 9" key="2">
    <citation type="submission" date="2017-01" db="EMBL/GenBank/DDBJ databases">
        <authorList>
            <person name="Mah S.A."/>
            <person name="Swanson W.J."/>
            <person name="Moy G.W."/>
            <person name="Vacquier V.D."/>
        </authorList>
    </citation>
    <scope>NUCLEOTIDE SEQUENCE [LARGE SCALE GENOMIC DNA]</scope>
    <source>
        <strain evidence="7 9">ATCC 29606</strain>
    </source>
</reference>
<dbReference type="AlphaFoldDB" id="A0A0B2D949"/>
<keyword evidence="7" id="KW-0223">Dioxygenase</keyword>
<dbReference type="GO" id="GO:0051213">
    <property type="term" value="F:dioxygenase activity"/>
    <property type="evidence" value="ECO:0007669"/>
    <property type="project" value="UniProtKB-KW"/>
</dbReference>
<dbReference type="RefSeq" id="WP_027588960.1">
    <property type="nucleotide sequence ID" value="NZ_FMUP01000006.1"/>
</dbReference>
<keyword evidence="2" id="KW-0479">Metal-binding</keyword>
<evidence type="ECO:0000313" key="9">
    <source>
        <dbReference type="Proteomes" id="UP000186079"/>
    </source>
</evidence>
<dbReference type="PANTHER" id="PTHR40261">
    <property type="match status" value="1"/>
</dbReference>
<dbReference type="InterPro" id="IPR036922">
    <property type="entry name" value="Rieske_2Fe-2S_sf"/>
</dbReference>
<evidence type="ECO:0000259" key="5">
    <source>
        <dbReference type="PROSITE" id="PS51296"/>
    </source>
</evidence>
<evidence type="ECO:0000256" key="3">
    <source>
        <dbReference type="ARBA" id="ARBA00023004"/>
    </source>
</evidence>
<dbReference type="SUPFAM" id="SSF50022">
    <property type="entry name" value="ISP domain"/>
    <property type="match status" value="1"/>
</dbReference>
<accession>A0A0B3BQW1</accession>
<dbReference type="PANTHER" id="PTHR40261:SF1">
    <property type="entry name" value="RIESKE DOMAIN-CONTAINING PROTEIN"/>
    <property type="match status" value="1"/>
</dbReference>
<accession>A0A0B2D949</accession>
<keyword evidence="4" id="KW-0411">Iron-sulfur</keyword>
<dbReference type="CDD" id="cd03467">
    <property type="entry name" value="Rieske"/>
    <property type="match status" value="1"/>
</dbReference>
<dbReference type="GO" id="GO:0051537">
    <property type="term" value="F:2 iron, 2 sulfur cluster binding"/>
    <property type="evidence" value="ECO:0007669"/>
    <property type="project" value="UniProtKB-KW"/>
</dbReference>
<keyword evidence="3" id="KW-0408">Iron</keyword>
<sequence>MIRLCAPEELAEGQSRGFSLPGTRVLAVRRAGRVYAYENRCPHRNTPLEWQADRFLDQSGTLIQCASHGALFSIETGECVSGPCVGQELNLIPCEENAQGIWVDP</sequence>
<keyword evidence="8" id="KW-1185">Reference proteome</keyword>
<protein>
    <submittedName>
        <fullName evidence="7">Ferredoxin subunit of nitrite reductase or a ring-hydroxylating dioxygenase</fullName>
    </submittedName>
</protein>
<keyword evidence="7" id="KW-0560">Oxidoreductase</keyword>
<dbReference type="EMBL" id="FTMC01000017">
    <property type="protein sequence ID" value="SIR23441.1"/>
    <property type="molecule type" value="Genomic_DNA"/>
</dbReference>
<keyword evidence="1" id="KW-0001">2Fe-2S</keyword>
<dbReference type="OrthoDB" id="9794779at2"/>
<reference evidence="6 8" key="1">
    <citation type="submission" date="2014-11" db="EMBL/GenBank/DDBJ databases">
        <title>Genome sequence of Pseudomonas tuomuerensis JCM 14085.</title>
        <authorList>
            <person name="Shin S.-K."/>
            <person name="Yi H."/>
        </authorList>
    </citation>
    <scope>NUCLEOTIDE SEQUENCE [LARGE SCALE GENOMIC DNA]</scope>
    <source>
        <strain evidence="6 8">JCM 14085</strain>
    </source>
</reference>